<evidence type="ECO:0000313" key="2">
    <source>
        <dbReference type="EMBL" id="TXE16793.1"/>
    </source>
</evidence>
<dbReference type="AlphaFoldDB" id="A0A5C7B8U1"/>
<feature type="domain" description="Thioredoxin-like fold" evidence="1">
    <location>
        <begin position="2"/>
        <end position="81"/>
    </location>
</feature>
<protein>
    <submittedName>
        <fullName evidence="2">Redoxin domain-containing protein</fullName>
    </submittedName>
</protein>
<dbReference type="Gene3D" id="3.40.30.10">
    <property type="entry name" value="Glutaredoxin"/>
    <property type="match status" value="1"/>
</dbReference>
<sequence>MNCRACVAEFPELNEFVEKHKNRNDIIFLSLALDSKSELDDFLEKTVFKYDVIPNQKEFINKTLNLQIYPTHIIVNKNRSILKVSNKALEMISFLEKENN</sequence>
<dbReference type="Proteomes" id="UP000321938">
    <property type="component" value="Unassembled WGS sequence"/>
</dbReference>
<dbReference type="InterPro" id="IPR012336">
    <property type="entry name" value="Thioredoxin-like_fold"/>
</dbReference>
<keyword evidence="3" id="KW-1185">Reference proteome</keyword>
<gene>
    <name evidence="2" type="ORF">ES692_12050</name>
</gene>
<comment type="caution">
    <text evidence="2">The sequence shown here is derived from an EMBL/GenBank/DDBJ whole genome shotgun (WGS) entry which is preliminary data.</text>
</comment>
<evidence type="ECO:0000259" key="1">
    <source>
        <dbReference type="Pfam" id="PF13905"/>
    </source>
</evidence>
<evidence type="ECO:0000313" key="3">
    <source>
        <dbReference type="Proteomes" id="UP000321938"/>
    </source>
</evidence>
<proteinExistence type="predicted"/>
<dbReference type="InterPro" id="IPR036249">
    <property type="entry name" value="Thioredoxin-like_sf"/>
</dbReference>
<name>A0A5C7B8U1_9FLAO</name>
<reference evidence="2 3" key="1">
    <citation type="submission" date="2019-08" db="EMBL/GenBank/DDBJ databases">
        <title>Genome of Psychroserpens burtonensis ACAM 167.</title>
        <authorList>
            <person name="Bowman J.P."/>
        </authorList>
    </citation>
    <scope>NUCLEOTIDE SEQUENCE [LARGE SCALE GENOMIC DNA]</scope>
    <source>
        <strain evidence="2 3">ACAM 167</strain>
    </source>
</reference>
<dbReference type="OrthoDB" id="9815205at2"/>
<dbReference type="SUPFAM" id="SSF52833">
    <property type="entry name" value="Thioredoxin-like"/>
    <property type="match status" value="1"/>
</dbReference>
<organism evidence="2 3">
    <name type="scientific">Psychroserpens burtonensis</name>
    <dbReference type="NCBI Taxonomy" id="49278"/>
    <lineage>
        <taxon>Bacteria</taxon>
        <taxon>Pseudomonadati</taxon>
        <taxon>Bacteroidota</taxon>
        <taxon>Flavobacteriia</taxon>
        <taxon>Flavobacteriales</taxon>
        <taxon>Flavobacteriaceae</taxon>
        <taxon>Psychroserpens</taxon>
    </lineage>
</organism>
<dbReference type="RefSeq" id="WP_084142294.1">
    <property type="nucleotide sequence ID" value="NZ_VOSB01000016.1"/>
</dbReference>
<dbReference type="EMBL" id="VOSB01000016">
    <property type="protein sequence ID" value="TXE16793.1"/>
    <property type="molecule type" value="Genomic_DNA"/>
</dbReference>
<accession>A0A5C7B8U1</accession>
<dbReference type="Pfam" id="PF13905">
    <property type="entry name" value="Thioredoxin_8"/>
    <property type="match status" value="1"/>
</dbReference>